<dbReference type="RefSeq" id="WP_152620372.1">
    <property type="nucleotide sequence ID" value="NZ_CP157278.1"/>
</dbReference>
<protein>
    <recommendedName>
        <fullName evidence="4">DUF4177 domain-containing protein</fullName>
    </recommendedName>
</protein>
<dbReference type="AlphaFoldDB" id="A0A0D0FSD9"/>
<keyword evidence="1" id="KW-0732">Signal</keyword>
<evidence type="ECO:0008006" key="4">
    <source>
        <dbReference type="Google" id="ProtNLM"/>
    </source>
</evidence>
<evidence type="ECO:0000313" key="2">
    <source>
        <dbReference type="EMBL" id="KIO75344.1"/>
    </source>
</evidence>
<feature type="chain" id="PRO_5002210199" description="DUF4177 domain-containing protein" evidence="1">
    <location>
        <begin position="25"/>
        <end position="120"/>
    </location>
</feature>
<gene>
    <name evidence="2" type="ORF">TH53_21270</name>
</gene>
<feature type="signal peptide" evidence="1">
    <location>
        <begin position="1"/>
        <end position="24"/>
    </location>
</feature>
<accession>A0A0D0FSD9</accession>
<dbReference type="Proteomes" id="UP000032049">
    <property type="component" value="Unassembled WGS sequence"/>
</dbReference>
<organism evidence="2 3">
    <name type="scientific">Pedobacter lusitanus</name>
    <dbReference type="NCBI Taxonomy" id="1503925"/>
    <lineage>
        <taxon>Bacteria</taxon>
        <taxon>Pseudomonadati</taxon>
        <taxon>Bacteroidota</taxon>
        <taxon>Sphingobacteriia</taxon>
        <taxon>Sphingobacteriales</taxon>
        <taxon>Sphingobacteriaceae</taxon>
        <taxon>Pedobacter</taxon>
    </lineage>
</organism>
<comment type="caution">
    <text evidence="2">The sequence shown here is derived from an EMBL/GenBank/DDBJ whole genome shotgun (WGS) entry which is preliminary data.</text>
</comment>
<dbReference type="EMBL" id="JXRA01000105">
    <property type="protein sequence ID" value="KIO75344.1"/>
    <property type="molecule type" value="Genomic_DNA"/>
</dbReference>
<evidence type="ECO:0000256" key="1">
    <source>
        <dbReference type="SAM" id="SignalP"/>
    </source>
</evidence>
<reference evidence="2 3" key="1">
    <citation type="submission" date="2015-01" db="EMBL/GenBank/DDBJ databases">
        <title>Draft genome sequence of Pedobacter sp. NL19 isolated from sludge of an effluent treatment pond in an abandoned uranium mine.</title>
        <authorList>
            <person name="Santos T."/>
            <person name="Caetano T."/>
            <person name="Covas C."/>
            <person name="Cruz A."/>
            <person name="Mendo S."/>
        </authorList>
    </citation>
    <scope>NUCLEOTIDE SEQUENCE [LARGE SCALE GENOMIC DNA]</scope>
    <source>
        <strain evidence="2 3">NL19</strain>
    </source>
</reference>
<keyword evidence="3" id="KW-1185">Reference proteome</keyword>
<proteinExistence type="predicted"/>
<evidence type="ECO:0000313" key="3">
    <source>
        <dbReference type="Proteomes" id="UP000032049"/>
    </source>
</evidence>
<sequence length="120" mass="14227">MMKLKIIFPVLLLLFQLMAFRTQAQNKVKRYCEVSSSDKFFYSGYAVDYGQNRKYNPLKDSVCIRKLQKVESLETRVEVLNYMSELGWDLVSLRGGKDYYLPFIFSREFDPAELNEKKQK</sequence>
<dbReference type="OrthoDB" id="5873496at2"/>
<name>A0A0D0FSD9_9SPHI</name>